<dbReference type="EMBL" id="JADGMQ010000022">
    <property type="protein sequence ID" value="MBI1622753.1"/>
    <property type="molecule type" value="Genomic_DNA"/>
</dbReference>
<feature type="coiled-coil region" evidence="1">
    <location>
        <begin position="777"/>
        <end position="804"/>
    </location>
</feature>
<gene>
    <name evidence="2" type="ORF">IOD40_19045</name>
</gene>
<keyword evidence="1" id="KW-0175">Coiled coil</keyword>
<dbReference type="Proteomes" id="UP000601789">
    <property type="component" value="Unassembled WGS sequence"/>
</dbReference>
<evidence type="ECO:0000313" key="3">
    <source>
        <dbReference type="Proteomes" id="UP000601789"/>
    </source>
</evidence>
<reference evidence="2 3" key="1">
    <citation type="submission" date="2020-10" db="EMBL/GenBank/DDBJ databases">
        <title>Aquamicrobium zhengzhouensis sp. nov., a exopolysaccharide producing bacterium isolated from farmland soil.</title>
        <authorList>
            <person name="Wang X."/>
        </authorList>
    </citation>
    <scope>NUCLEOTIDE SEQUENCE [LARGE SCALE GENOMIC DNA]</scope>
    <source>
        <strain evidence="3">cd-1</strain>
    </source>
</reference>
<proteinExistence type="predicted"/>
<keyword evidence="3" id="KW-1185">Reference proteome</keyword>
<organism evidence="2 3">
    <name type="scientific">Aquamicrobium zhengzhouense</name>
    <dbReference type="NCBI Taxonomy" id="2781738"/>
    <lineage>
        <taxon>Bacteria</taxon>
        <taxon>Pseudomonadati</taxon>
        <taxon>Pseudomonadota</taxon>
        <taxon>Alphaproteobacteria</taxon>
        <taxon>Hyphomicrobiales</taxon>
        <taxon>Phyllobacteriaceae</taxon>
        <taxon>Aquamicrobium</taxon>
    </lineage>
</organism>
<comment type="caution">
    <text evidence="2">The sequence shown here is derived from an EMBL/GenBank/DDBJ whole genome shotgun (WGS) entry which is preliminary data.</text>
</comment>
<evidence type="ECO:0000313" key="2">
    <source>
        <dbReference type="EMBL" id="MBI1622753.1"/>
    </source>
</evidence>
<name>A0ABS0SHH7_9HYPH</name>
<evidence type="ECO:0000256" key="1">
    <source>
        <dbReference type="SAM" id="Coils"/>
    </source>
</evidence>
<accession>A0ABS0SHH7</accession>
<feature type="coiled-coil region" evidence="1">
    <location>
        <begin position="289"/>
        <end position="320"/>
    </location>
</feature>
<protein>
    <submittedName>
        <fullName evidence="2">Uncharacterized protein</fullName>
    </submittedName>
</protein>
<sequence length="946" mass="103471">MARLGFYDMVVDGDRGPGTRRAEASFIAAYELAPVVLEEGYISHVEYLAQLGFRSARELADAAALGFETREELVAAREGGFDNAQDLAIARQQGFNRYDDYRKFRASGFESAEDFRLARDGGFTDRHEFEEALAAGFADHSDYVEFRQSGLPDKASFVEYRAELALAVGAADICSEAAPGAEIEDAVAKCLSALAHPHQRNLLSELEHLDRRISDALDALARQTPSVEVAAEGSDAELTVDSASFLQTQAALKGARSKLGCGIAVARHDWASASSDCAVTAQAGDHNMLRLASRAADEFKAQQDQAAEEERTAREAAEAERGRLALSAGKQRLASLLSSIADFTESKRTFTNAIDVARAVVRLRQLEASDDVKQIEQVILNVDELLKSEDSYQTFIEEQKTAVEISRINARATAAAELRRTEAFIADFVGANILHEAVNDLLELQELIAKSVSSGQDEALFNAQRLAANAVDRLKLRAELDGFVYSEVSSETAVEQADNGLAITDANQSLLTGDPRDVIILGNYSPNAPHLIVNLVGLTTFENGTANLCWIGPDSQNLPLGDYVTPILRKLGAQQISASGLCNARNALKQDVLVIERGTLLSNDLLEVQPIISAFEAGTFKAIDLVSWSSVGQTVEADAQMSMQIKDEVTAGVRQGFGFVSLDNADTTLCTVVPPADAADHENAFELAGTAIERHVPANMSRLVVTLDRAFSNIQRNSCRIVYAQADDLARLLAALAQINKNGLVLPVWITPELVEEGAALSASSVQERERRIALRRQEMEAAARFNEENNRQAEVARRRTENQLRSRYSQEARAAHNDLSELSKAFLSSGTASDTDFAGLFPETGKWRAAQAVNGWIADEYHDELVDYGTAEWKARRLEAVLMRATLVTKNAQRGEYSELCVIIGYLIDREFGMRRDAVEAPCEAADDLSQWKRARLFESRWIAH</sequence>
<dbReference type="RefSeq" id="WP_198478289.1">
    <property type="nucleotide sequence ID" value="NZ_JADGMQ010000022.1"/>
</dbReference>